<feature type="domain" description="Metallo-beta-lactamase" evidence="13">
    <location>
        <begin position="46"/>
        <end position="216"/>
    </location>
</feature>
<dbReference type="Gene3D" id="3.60.15.10">
    <property type="entry name" value="Ribonuclease Z/Hydroxyacylglutathione hydrolase-like"/>
    <property type="match status" value="1"/>
</dbReference>
<dbReference type="EC" id="3.5.2.6" evidence="6"/>
<reference evidence="14" key="1">
    <citation type="submission" date="2013-04" db="EMBL/GenBank/DDBJ databases">
        <authorList>
            <person name="Harkins D.M."/>
            <person name="Durkin A.S."/>
            <person name="Selengut J.D."/>
            <person name="Sanka R."/>
            <person name="DePew J."/>
            <person name="Purushe J."/>
            <person name="Ahmed A."/>
            <person name="van der Linden H."/>
            <person name="Goris M.G.A."/>
            <person name="Hartskeerl R.A."/>
            <person name="Vinetz J.M."/>
            <person name="Sutton G.G."/>
            <person name="Nelson W.C."/>
            <person name="Fouts D.E."/>
        </authorList>
    </citation>
    <scope>NUCLEOTIDE SEQUENCE [LARGE SCALE GENOMIC DNA]</scope>
    <source>
        <strain evidence="14">BUT 6</strain>
    </source>
</reference>
<dbReference type="STRING" id="1193011.LEP1GSC058_3848"/>
<dbReference type="AlphaFoldDB" id="S3UUL6"/>
<evidence type="ECO:0000256" key="5">
    <source>
        <dbReference type="ARBA" id="ARBA00011245"/>
    </source>
</evidence>
<name>S3UUL6_9LEPT</name>
<proteinExistence type="inferred from homology"/>
<keyword evidence="10" id="KW-0378">Hydrolase</keyword>
<gene>
    <name evidence="14" type="ORF">LEP1GSC058_3848</name>
</gene>
<dbReference type="Proteomes" id="UP000014540">
    <property type="component" value="Unassembled WGS sequence"/>
</dbReference>
<evidence type="ECO:0000256" key="8">
    <source>
        <dbReference type="ARBA" id="ARBA00022729"/>
    </source>
</evidence>
<evidence type="ECO:0000256" key="1">
    <source>
        <dbReference type="ARBA" id="ARBA00001526"/>
    </source>
</evidence>
<dbReference type="SMART" id="SM00849">
    <property type="entry name" value="Lactamase_B"/>
    <property type="match status" value="1"/>
</dbReference>
<dbReference type="InterPro" id="IPR050855">
    <property type="entry name" value="NDM-1-like"/>
</dbReference>
<dbReference type="InterPro" id="IPR058199">
    <property type="entry name" value="BlaB//VIM/IMP-1"/>
</dbReference>
<keyword evidence="11" id="KW-0862">Zinc</keyword>
<evidence type="ECO:0000256" key="12">
    <source>
        <dbReference type="ARBA" id="ARBA00023251"/>
    </source>
</evidence>
<dbReference type="PROSITE" id="PS00744">
    <property type="entry name" value="BETA_LACTAMASE_B_2"/>
    <property type="match status" value="1"/>
</dbReference>
<comment type="cofactor">
    <cofactor evidence="2">
        <name>Zn(2+)</name>
        <dbReference type="ChEBI" id="CHEBI:29105"/>
    </cofactor>
</comment>
<dbReference type="CDD" id="cd16304">
    <property type="entry name" value="BcII-like_MBL-B1"/>
    <property type="match status" value="1"/>
</dbReference>
<dbReference type="InterPro" id="IPR001018">
    <property type="entry name" value="Beta-lactamase_class-B_CS"/>
</dbReference>
<keyword evidence="8" id="KW-0732">Signal</keyword>
<protein>
    <recommendedName>
        <fullName evidence="6">beta-lactamase</fullName>
        <ecNumber evidence="6">3.5.2.6</ecNumber>
    </recommendedName>
</protein>
<keyword evidence="9" id="KW-0574">Periplasm</keyword>
<dbReference type="GO" id="GO:0017001">
    <property type="term" value="P:antibiotic catabolic process"/>
    <property type="evidence" value="ECO:0007669"/>
    <property type="project" value="InterPro"/>
</dbReference>
<dbReference type="InterPro" id="IPR001279">
    <property type="entry name" value="Metallo-B-lactamas"/>
</dbReference>
<evidence type="ECO:0000259" key="13">
    <source>
        <dbReference type="SMART" id="SM00849"/>
    </source>
</evidence>
<dbReference type="GO" id="GO:0008270">
    <property type="term" value="F:zinc ion binding"/>
    <property type="evidence" value="ECO:0007669"/>
    <property type="project" value="InterPro"/>
</dbReference>
<keyword evidence="12" id="KW-0046">Antibiotic resistance</keyword>
<dbReference type="NCBIfam" id="NF012229">
    <property type="entry name" value="bla_class_B_core"/>
    <property type="match status" value="1"/>
</dbReference>
<dbReference type="GO" id="GO:0008800">
    <property type="term" value="F:beta-lactamase activity"/>
    <property type="evidence" value="ECO:0007669"/>
    <property type="project" value="UniProtKB-EC"/>
</dbReference>
<dbReference type="GO" id="GO:0042597">
    <property type="term" value="C:periplasmic space"/>
    <property type="evidence" value="ECO:0007669"/>
    <property type="project" value="UniProtKB-SubCell"/>
</dbReference>
<evidence type="ECO:0000256" key="9">
    <source>
        <dbReference type="ARBA" id="ARBA00022764"/>
    </source>
</evidence>
<evidence type="ECO:0000313" key="15">
    <source>
        <dbReference type="Proteomes" id="UP000014540"/>
    </source>
</evidence>
<organism evidence="14 15">
    <name type="scientific">Leptospira fainei serovar Hurstbridge str. BUT 6</name>
    <dbReference type="NCBI Taxonomy" id="1193011"/>
    <lineage>
        <taxon>Bacteria</taxon>
        <taxon>Pseudomonadati</taxon>
        <taxon>Spirochaetota</taxon>
        <taxon>Spirochaetia</taxon>
        <taxon>Leptospirales</taxon>
        <taxon>Leptospiraceae</taxon>
        <taxon>Leptospira</taxon>
    </lineage>
</organism>
<evidence type="ECO:0000256" key="2">
    <source>
        <dbReference type="ARBA" id="ARBA00001947"/>
    </source>
</evidence>
<evidence type="ECO:0000313" key="14">
    <source>
        <dbReference type="EMBL" id="EPG74106.1"/>
    </source>
</evidence>
<comment type="subunit">
    <text evidence="5">Monomer.</text>
</comment>
<comment type="subcellular location">
    <subcellularLocation>
        <location evidence="3">Periplasm</location>
    </subcellularLocation>
</comment>
<sequence length="235" mass="26685">MKIIVAITLLLPLQLGADDPKIRVTPLTEDFYVHTSYHKIDNVSFPSNGLIISTKSGAILIDTAWGNEQTVQVLQWIKENLKMPVRFAILTHFHDDRTGGIQELKNRNIPSYANRRTIQKMKSLNLPVPDRLLKDEMDFRMDDLVFKILYPGHGHSEDNIVVWFPLSKVLFGGCLVKSPQTKSLGNIKDANLVEWPKMIRSLEKSYSNAKFVIPGHEAWGGPEAFRRTLELLSGH</sequence>
<evidence type="ECO:0000256" key="4">
    <source>
        <dbReference type="ARBA" id="ARBA00005250"/>
    </source>
</evidence>
<dbReference type="Pfam" id="PF00753">
    <property type="entry name" value="Lactamase_B"/>
    <property type="match status" value="1"/>
</dbReference>
<comment type="caution">
    <text evidence="14">The sequence shown here is derived from an EMBL/GenBank/DDBJ whole genome shotgun (WGS) entry which is preliminary data.</text>
</comment>
<dbReference type="PANTHER" id="PTHR42951">
    <property type="entry name" value="METALLO-BETA-LACTAMASE DOMAIN-CONTAINING"/>
    <property type="match status" value="1"/>
</dbReference>
<evidence type="ECO:0000256" key="3">
    <source>
        <dbReference type="ARBA" id="ARBA00004418"/>
    </source>
</evidence>
<comment type="similarity">
    <text evidence="4">Belongs to the metallo-beta-lactamase superfamily. Class-B beta-lactamase family.</text>
</comment>
<evidence type="ECO:0000256" key="10">
    <source>
        <dbReference type="ARBA" id="ARBA00022801"/>
    </source>
</evidence>
<dbReference type="PANTHER" id="PTHR42951:SF4">
    <property type="entry name" value="ACYL-COENZYME A THIOESTERASE MBLAC2"/>
    <property type="match status" value="1"/>
</dbReference>
<keyword evidence="7" id="KW-0479">Metal-binding</keyword>
<dbReference type="EMBL" id="AKWZ02000010">
    <property type="protein sequence ID" value="EPG74106.1"/>
    <property type="molecule type" value="Genomic_DNA"/>
</dbReference>
<evidence type="ECO:0000256" key="11">
    <source>
        <dbReference type="ARBA" id="ARBA00022833"/>
    </source>
</evidence>
<dbReference type="OrthoDB" id="9769598at2"/>
<keyword evidence="15" id="KW-1185">Reference proteome</keyword>
<evidence type="ECO:0000256" key="7">
    <source>
        <dbReference type="ARBA" id="ARBA00022723"/>
    </source>
</evidence>
<dbReference type="SUPFAM" id="SSF56281">
    <property type="entry name" value="Metallo-hydrolase/oxidoreductase"/>
    <property type="match status" value="1"/>
</dbReference>
<dbReference type="NCBIfam" id="NF033088">
    <property type="entry name" value="bla_subclass_B1"/>
    <property type="match status" value="1"/>
</dbReference>
<dbReference type="InterPro" id="IPR047917">
    <property type="entry name" value="BcII-like_MBL-B1"/>
</dbReference>
<dbReference type="RefSeq" id="WP_016550565.1">
    <property type="nucleotide sequence ID" value="NZ_AKWZ02000010.1"/>
</dbReference>
<comment type="catalytic activity">
    <reaction evidence="1">
        <text>a beta-lactam + H2O = a substituted beta-amino acid</text>
        <dbReference type="Rhea" id="RHEA:20401"/>
        <dbReference type="ChEBI" id="CHEBI:15377"/>
        <dbReference type="ChEBI" id="CHEBI:35627"/>
        <dbReference type="ChEBI" id="CHEBI:140347"/>
        <dbReference type="EC" id="3.5.2.6"/>
    </reaction>
</comment>
<dbReference type="GO" id="GO:0046677">
    <property type="term" value="P:response to antibiotic"/>
    <property type="evidence" value="ECO:0007669"/>
    <property type="project" value="UniProtKB-KW"/>
</dbReference>
<dbReference type="InterPro" id="IPR036866">
    <property type="entry name" value="RibonucZ/Hydroxyglut_hydro"/>
</dbReference>
<evidence type="ECO:0000256" key="6">
    <source>
        <dbReference type="ARBA" id="ARBA00012865"/>
    </source>
</evidence>
<accession>S3UUL6</accession>